<dbReference type="InterPro" id="IPR015915">
    <property type="entry name" value="Kelch-typ_b-propeller"/>
</dbReference>
<gene>
    <name evidence="1" type="primary">nanM</name>
    <name evidence="1" type="ORF">Pla108_18820</name>
</gene>
<dbReference type="SUPFAM" id="SSF117281">
    <property type="entry name" value="Kelch motif"/>
    <property type="match status" value="1"/>
</dbReference>
<dbReference type="SMART" id="SM00612">
    <property type="entry name" value="Kelch"/>
    <property type="match status" value="3"/>
</dbReference>
<evidence type="ECO:0000313" key="1">
    <source>
        <dbReference type="EMBL" id="TWT97730.1"/>
    </source>
</evidence>
<name>A0A5C6AE82_9BACT</name>
<dbReference type="PANTHER" id="PTHR46375">
    <property type="entry name" value="KELCH REPEAT AND BTB DOMAIN-CONTAINING PROTEIN 13-RELATED"/>
    <property type="match status" value="1"/>
</dbReference>
<dbReference type="Proteomes" id="UP000317421">
    <property type="component" value="Unassembled WGS sequence"/>
</dbReference>
<comment type="caution">
    <text evidence="1">The sequence shown here is derived from an EMBL/GenBank/DDBJ whole genome shotgun (WGS) entry which is preliminary data.</text>
</comment>
<dbReference type="InterPro" id="IPR052392">
    <property type="entry name" value="Kelch-BTB_domain-containing"/>
</dbReference>
<accession>A0A5C6AE82</accession>
<protein>
    <submittedName>
        <fullName evidence="1">N-acetylneuraminate epimerase</fullName>
        <ecNumber evidence="1">5.1.3.24</ecNumber>
    </submittedName>
</protein>
<dbReference type="GO" id="GO:0016853">
    <property type="term" value="F:isomerase activity"/>
    <property type="evidence" value="ECO:0007669"/>
    <property type="project" value="UniProtKB-KW"/>
</dbReference>
<proteinExistence type="predicted"/>
<dbReference type="PANTHER" id="PTHR46375:SF3">
    <property type="entry name" value="KELCH REPEAT AND BTB DOMAIN-CONTAINING PROTEIN 13"/>
    <property type="match status" value="1"/>
</dbReference>
<reference evidence="1 2" key="1">
    <citation type="submission" date="2019-02" db="EMBL/GenBank/DDBJ databases">
        <title>Deep-cultivation of Planctomycetes and their phenomic and genomic characterization uncovers novel biology.</title>
        <authorList>
            <person name="Wiegand S."/>
            <person name="Jogler M."/>
            <person name="Boedeker C."/>
            <person name="Pinto D."/>
            <person name="Vollmers J."/>
            <person name="Rivas-Marin E."/>
            <person name="Kohn T."/>
            <person name="Peeters S.H."/>
            <person name="Heuer A."/>
            <person name="Rast P."/>
            <person name="Oberbeckmann S."/>
            <person name="Bunk B."/>
            <person name="Jeske O."/>
            <person name="Meyerdierks A."/>
            <person name="Storesund J.E."/>
            <person name="Kallscheuer N."/>
            <person name="Luecker S."/>
            <person name="Lage O.M."/>
            <person name="Pohl T."/>
            <person name="Merkel B.J."/>
            <person name="Hornburger P."/>
            <person name="Mueller R.-W."/>
            <person name="Bruemmer F."/>
            <person name="Labrenz M."/>
            <person name="Spormann A.M."/>
            <person name="Op Den Camp H."/>
            <person name="Overmann J."/>
            <person name="Amann R."/>
            <person name="Jetten M.S.M."/>
            <person name="Mascher T."/>
            <person name="Medema M.H."/>
            <person name="Devos D.P."/>
            <person name="Kaster A.-K."/>
            <person name="Ovreas L."/>
            <person name="Rohde M."/>
            <person name="Galperin M.Y."/>
            <person name="Jogler C."/>
        </authorList>
    </citation>
    <scope>NUCLEOTIDE SEQUENCE [LARGE SCALE GENOMIC DNA]</scope>
    <source>
        <strain evidence="1 2">Pla108</strain>
    </source>
</reference>
<dbReference type="EMBL" id="SJPR01000002">
    <property type="protein sequence ID" value="TWT97730.1"/>
    <property type="molecule type" value="Genomic_DNA"/>
</dbReference>
<dbReference type="InterPro" id="IPR006652">
    <property type="entry name" value="Kelch_1"/>
</dbReference>
<dbReference type="EC" id="5.1.3.24" evidence="1"/>
<sequence length="528" mass="57357">MASVASAHCPWLYVTEDSHPRLFFGESLSDREYHLPEAVSAAEVWQTGIDAPKKRLEMATIEEDGFVGLESEDPIEPRGRLQTTIEYGCYHGTKLLYYVQHLPADNPSAWPDEPADGALQLQLDSEGDELVVSAVWESAPLAGATITLTHERGDAKDKLTSKTDKAGVARFPLDEVAEGLNGLSLMHVDKNDRGEVDGEPYTSATHYLTATFNYHQEAAAKVSALPALPEAVSSFGAAACDGWVYVYSGHVGQAHDHSRENLSSHFRRARLDGTGDWEELPMGRPLQGLPLVTHGGKLYRVGGLDARNASGEEEDLHSVADFAAYDPASETWTDMPPLPAGRSSHNAVVVDGTLYVVGGWRLTGDNQGEWQAGALAFDLDVPGAAWRELPEPPFKRRALAVSHIGGQIAALCGMTDDQDLSKKVYFYDPDAESWSDGPEYPGKPFHGFGLSAWNLDGDLYASGMDGFVYRLNEDRTAWEKAGESVTKRFFHQLVPDSQGALLLVAGVSPDQGHLATTERITPQAAKTP</sequence>
<dbReference type="Gene3D" id="2.120.10.80">
    <property type="entry name" value="Kelch-type beta propeller"/>
    <property type="match status" value="2"/>
</dbReference>
<dbReference type="Pfam" id="PF01344">
    <property type="entry name" value="Kelch_1"/>
    <property type="match status" value="1"/>
</dbReference>
<keyword evidence="2" id="KW-1185">Reference proteome</keyword>
<organism evidence="1 2">
    <name type="scientific">Botrimarina colliarenosi</name>
    <dbReference type="NCBI Taxonomy" id="2528001"/>
    <lineage>
        <taxon>Bacteria</taxon>
        <taxon>Pseudomonadati</taxon>
        <taxon>Planctomycetota</taxon>
        <taxon>Planctomycetia</taxon>
        <taxon>Pirellulales</taxon>
        <taxon>Lacipirellulaceae</taxon>
        <taxon>Botrimarina</taxon>
    </lineage>
</organism>
<dbReference type="AlphaFoldDB" id="A0A5C6AE82"/>
<dbReference type="InterPro" id="IPR011498">
    <property type="entry name" value="Kelch_2"/>
</dbReference>
<keyword evidence="1" id="KW-0413">Isomerase</keyword>
<dbReference type="Pfam" id="PF07646">
    <property type="entry name" value="Kelch_2"/>
    <property type="match status" value="1"/>
</dbReference>
<evidence type="ECO:0000313" key="2">
    <source>
        <dbReference type="Proteomes" id="UP000317421"/>
    </source>
</evidence>